<organism evidence="3 4">
    <name type="scientific">Candidatus Francisella endociliophora</name>
    <dbReference type="NCBI Taxonomy" id="653937"/>
    <lineage>
        <taxon>Bacteria</taxon>
        <taxon>Pseudomonadati</taxon>
        <taxon>Pseudomonadota</taxon>
        <taxon>Gammaproteobacteria</taxon>
        <taxon>Thiotrichales</taxon>
        <taxon>Francisellaceae</taxon>
        <taxon>Francisella</taxon>
    </lineage>
</organism>
<gene>
    <name evidence="3" type="ORF">LO80_01845</name>
</gene>
<dbReference type="InterPro" id="IPR029069">
    <property type="entry name" value="HotDog_dom_sf"/>
</dbReference>
<dbReference type="Gene3D" id="3.10.129.10">
    <property type="entry name" value="Hotdog Thioesterase"/>
    <property type="match status" value="1"/>
</dbReference>
<dbReference type="Pfam" id="PF13279">
    <property type="entry name" value="4HBT_2"/>
    <property type="match status" value="1"/>
</dbReference>
<keyword evidence="4" id="KW-1185">Reference proteome</keyword>
<protein>
    <submittedName>
        <fullName evidence="3">Thioesterase</fullName>
    </submittedName>
</protein>
<dbReference type="CDD" id="cd00586">
    <property type="entry name" value="4HBT"/>
    <property type="match status" value="1"/>
</dbReference>
<dbReference type="SUPFAM" id="SSF54637">
    <property type="entry name" value="Thioesterase/thiol ester dehydrase-isomerase"/>
    <property type="match status" value="1"/>
</dbReference>
<comment type="similarity">
    <text evidence="1">Belongs to the 4-hydroxybenzoyl-CoA thioesterase family.</text>
</comment>
<dbReference type="HOGENOM" id="CLU_101141_4_1_6"/>
<dbReference type="eggNOG" id="COG0824">
    <property type="taxonomic scope" value="Bacteria"/>
</dbReference>
<keyword evidence="2" id="KW-0378">Hydrolase</keyword>
<dbReference type="OrthoDB" id="9801517at2"/>
<sequence length="149" mass="17499">MMDQLKYFIYETKVLPKHIDPNNHLNNIVYLQWMQDIAIAHVKANGVFDVTEKYGLTWFAKKHTIEYLAQGFLGDDIIVVTWVESISKISTFRKYHIYRKSDKKLLCKADTLWVMVNAQKGRPAKIPTELVEIFDKYNDFEIDDVAKLI</sequence>
<dbReference type="PANTHER" id="PTHR31793">
    <property type="entry name" value="4-HYDROXYBENZOYL-COA THIOESTERASE FAMILY MEMBER"/>
    <property type="match status" value="1"/>
</dbReference>
<evidence type="ECO:0000313" key="3">
    <source>
        <dbReference type="EMBL" id="AIT08842.1"/>
    </source>
</evidence>
<evidence type="ECO:0000256" key="2">
    <source>
        <dbReference type="ARBA" id="ARBA00022801"/>
    </source>
</evidence>
<dbReference type="GO" id="GO:0047617">
    <property type="term" value="F:fatty acyl-CoA hydrolase activity"/>
    <property type="evidence" value="ECO:0007669"/>
    <property type="project" value="TreeGrafter"/>
</dbReference>
<dbReference type="InterPro" id="IPR050563">
    <property type="entry name" value="4-hydroxybenzoyl-CoA_TE"/>
</dbReference>
<dbReference type="STRING" id="1547445.LO80_01845"/>
<dbReference type="EMBL" id="CP009574">
    <property type="protein sequence ID" value="AIT08842.1"/>
    <property type="molecule type" value="Genomic_DNA"/>
</dbReference>
<proteinExistence type="inferred from homology"/>
<dbReference type="Proteomes" id="UP000029672">
    <property type="component" value="Chromosome"/>
</dbReference>
<evidence type="ECO:0000313" key="4">
    <source>
        <dbReference type="Proteomes" id="UP000029672"/>
    </source>
</evidence>
<dbReference type="RefSeq" id="WP_040008037.1">
    <property type="nucleotide sequence ID" value="NZ_CP009574.1"/>
</dbReference>
<accession>A0A097EMP7</accession>
<dbReference type="PANTHER" id="PTHR31793:SF27">
    <property type="entry name" value="NOVEL THIOESTERASE SUPERFAMILY DOMAIN AND SAPOSIN A-TYPE DOMAIN CONTAINING PROTEIN (0610012H03RIK)"/>
    <property type="match status" value="1"/>
</dbReference>
<reference evidence="3 4" key="1">
    <citation type="submission" date="2014-10" db="EMBL/GenBank/DDBJ databases">
        <title>Whole genome sequence of Francisella endociliophora strain FSC1006, isolated from a laboratory culture of the marine ciliate Euplotes raikovi.</title>
        <authorList>
            <person name="Granberg M."/>
            <person name="Backman S."/>
            <person name="Lundmark E."/>
            <person name="Nilsson E."/>
            <person name="Karlsson E."/>
            <person name="Thelaus J."/>
            <person name="Ohrman C."/>
            <person name="Larkeryd A."/>
            <person name="Stenberg P."/>
        </authorList>
    </citation>
    <scope>NUCLEOTIDE SEQUENCE [LARGE SCALE GENOMIC DNA]</scope>
    <source>
        <strain evidence="3 4">FSC1006</strain>
    </source>
</reference>
<dbReference type="AlphaFoldDB" id="A0A097EMP7"/>
<evidence type="ECO:0000256" key="1">
    <source>
        <dbReference type="ARBA" id="ARBA00005953"/>
    </source>
</evidence>
<name>A0A097EMP7_9GAMM</name>
<dbReference type="KEGG" id="frf:LO80_01845"/>